<gene>
    <name evidence="2" type="ORF">OG563_43695</name>
</gene>
<dbReference type="EMBL" id="CP109441">
    <property type="protein sequence ID" value="WUV45909.1"/>
    <property type="molecule type" value="Genomic_DNA"/>
</dbReference>
<dbReference type="Pfam" id="PF03583">
    <property type="entry name" value="LIP"/>
    <property type="match status" value="1"/>
</dbReference>
<dbReference type="Proteomes" id="UP001432062">
    <property type="component" value="Chromosome"/>
</dbReference>
<evidence type="ECO:0000313" key="3">
    <source>
        <dbReference type="Proteomes" id="UP001432062"/>
    </source>
</evidence>
<organism evidence="2 3">
    <name type="scientific">Nocardia vinacea</name>
    <dbReference type="NCBI Taxonomy" id="96468"/>
    <lineage>
        <taxon>Bacteria</taxon>
        <taxon>Bacillati</taxon>
        <taxon>Actinomycetota</taxon>
        <taxon>Actinomycetes</taxon>
        <taxon>Mycobacteriales</taxon>
        <taxon>Nocardiaceae</taxon>
        <taxon>Nocardia</taxon>
    </lineage>
</organism>
<keyword evidence="3" id="KW-1185">Reference proteome</keyword>
<dbReference type="PIRSF" id="PIRSF029171">
    <property type="entry name" value="Esterase_LipA"/>
    <property type="match status" value="1"/>
</dbReference>
<dbReference type="PANTHER" id="PTHR34853">
    <property type="match status" value="1"/>
</dbReference>
<dbReference type="PANTHER" id="PTHR34853:SF1">
    <property type="entry name" value="LIPASE 5"/>
    <property type="match status" value="1"/>
</dbReference>
<dbReference type="InterPro" id="IPR005152">
    <property type="entry name" value="Lipase_secreted"/>
</dbReference>
<name>A0ABZ1YRM9_9NOCA</name>
<sequence>MRVVHAGKRVAAVVTLPVGIALLMPIAPAHAETAGTLIAEYPLPDGSRGMSDADGSVIEYWMRGSGGTTQPTSGALYVPAGTPPPSGWPIIAYDHGTSGLGPGCGGQSDPLAHPAQTIAGDEDSLLQYLASQGFAVVAPDYLGLGVFDTGPHPYLGIDTEATATIDLVRAARAAHPELSRTWAVMGASQGGQAALGTGHLQATDAPDLDFRGTIAIDPESDVEKLAPLFGPGTPTPSLIADGFTDLFVSILAGLRAARPEVNVDEYLTPEGRSVLDSVGAMCTPQIIDRVRGLSIGELLAKPLSVAPMPAAADAYMTVPTTGYDAPILLCINITDATVPSPLHGLLAAQLAAHGVDFHTVLGTGKHTQLNSQMWTAIEQFVARIRSDPAIGNP</sequence>
<feature type="signal peptide" evidence="1">
    <location>
        <begin position="1"/>
        <end position="31"/>
    </location>
</feature>
<reference evidence="2" key="1">
    <citation type="submission" date="2022-10" db="EMBL/GenBank/DDBJ databases">
        <title>The complete genomes of actinobacterial strains from the NBC collection.</title>
        <authorList>
            <person name="Joergensen T.S."/>
            <person name="Alvarez Arevalo M."/>
            <person name="Sterndorff E.B."/>
            <person name="Faurdal D."/>
            <person name="Vuksanovic O."/>
            <person name="Mourched A.-S."/>
            <person name="Charusanti P."/>
            <person name="Shaw S."/>
            <person name="Blin K."/>
            <person name="Weber T."/>
        </authorList>
    </citation>
    <scope>NUCLEOTIDE SEQUENCE</scope>
    <source>
        <strain evidence="2">NBC_01482</strain>
    </source>
</reference>
<accession>A0ABZ1YRM9</accession>
<protein>
    <submittedName>
        <fullName evidence="2">Lipase family protein</fullName>
    </submittedName>
</protein>
<dbReference type="Gene3D" id="1.10.260.130">
    <property type="match status" value="1"/>
</dbReference>
<dbReference type="SUPFAM" id="SSF53474">
    <property type="entry name" value="alpha/beta-Hydrolases"/>
    <property type="match status" value="1"/>
</dbReference>
<dbReference type="Gene3D" id="3.40.50.1820">
    <property type="entry name" value="alpha/beta hydrolase"/>
    <property type="match status" value="1"/>
</dbReference>
<dbReference type="InterPro" id="IPR029058">
    <property type="entry name" value="AB_hydrolase_fold"/>
</dbReference>
<proteinExistence type="predicted"/>
<feature type="chain" id="PRO_5046960500" evidence="1">
    <location>
        <begin position="32"/>
        <end position="393"/>
    </location>
</feature>
<dbReference type="RefSeq" id="WP_329409431.1">
    <property type="nucleotide sequence ID" value="NZ_CP109441.1"/>
</dbReference>
<keyword evidence="1" id="KW-0732">Signal</keyword>
<evidence type="ECO:0000256" key="1">
    <source>
        <dbReference type="SAM" id="SignalP"/>
    </source>
</evidence>
<evidence type="ECO:0000313" key="2">
    <source>
        <dbReference type="EMBL" id="WUV45909.1"/>
    </source>
</evidence>